<dbReference type="EMBL" id="JAUQOM010000011">
    <property type="protein sequence ID" value="MDO7836746.1"/>
    <property type="molecule type" value="Genomic_DNA"/>
</dbReference>
<evidence type="ECO:0000256" key="1">
    <source>
        <dbReference type="ARBA" id="ARBA00009437"/>
    </source>
</evidence>
<dbReference type="PANTHER" id="PTHR30537">
    <property type="entry name" value="HTH-TYPE TRANSCRIPTIONAL REGULATOR"/>
    <property type="match status" value="1"/>
</dbReference>
<feature type="domain" description="HTH lysR-type" evidence="5">
    <location>
        <begin position="2"/>
        <end position="59"/>
    </location>
</feature>
<evidence type="ECO:0000259" key="5">
    <source>
        <dbReference type="PROSITE" id="PS50931"/>
    </source>
</evidence>
<evidence type="ECO:0000313" key="6">
    <source>
        <dbReference type="EMBL" id="MDO7836746.1"/>
    </source>
</evidence>
<dbReference type="InterPro" id="IPR036390">
    <property type="entry name" value="WH_DNA-bd_sf"/>
</dbReference>
<dbReference type="InterPro" id="IPR036388">
    <property type="entry name" value="WH-like_DNA-bd_sf"/>
</dbReference>
<dbReference type="PANTHER" id="PTHR30537:SF3">
    <property type="entry name" value="TRANSCRIPTIONAL REGULATORY PROTEIN"/>
    <property type="match status" value="1"/>
</dbReference>
<protein>
    <submittedName>
        <fullName evidence="6">LysR family transcriptional regulator</fullName>
    </submittedName>
</protein>
<evidence type="ECO:0000256" key="2">
    <source>
        <dbReference type="ARBA" id="ARBA00023015"/>
    </source>
</evidence>
<evidence type="ECO:0000256" key="3">
    <source>
        <dbReference type="ARBA" id="ARBA00023125"/>
    </source>
</evidence>
<dbReference type="InterPro" id="IPR000847">
    <property type="entry name" value="LysR_HTH_N"/>
</dbReference>
<evidence type="ECO:0000313" key="7">
    <source>
        <dbReference type="Proteomes" id="UP001176471"/>
    </source>
</evidence>
<dbReference type="SUPFAM" id="SSF53850">
    <property type="entry name" value="Periplasmic binding protein-like II"/>
    <property type="match status" value="1"/>
</dbReference>
<keyword evidence="3" id="KW-0238">DNA-binding</keyword>
<dbReference type="Proteomes" id="UP001176471">
    <property type="component" value="Unassembled WGS sequence"/>
</dbReference>
<name>A0ABT8ZQE8_9SPHN</name>
<keyword evidence="4" id="KW-0804">Transcription</keyword>
<dbReference type="PROSITE" id="PS50931">
    <property type="entry name" value="HTH_LYSR"/>
    <property type="match status" value="1"/>
</dbReference>
<reference evidence="6" key="1">
    <citation type="submission" date="2023-07" db="EMBL/GenBank/DDBJ databases">
        <title>Bacterial whole genome sequence for Sphingobium sp. HBC34.</title>
        <authorList>
            <person name="Le V."/>
            <person name="Ko S.-R."/>
            <person name="Ahn C.-Y."/>
            <person name="Oh H.-M."/>
        </authorList>
    </citation>
    <scope>NUCLEOTIDE SEQUENCE</scope>
    <source>
        <strain evidence="6">HBC34</strain>
    </source>
</reference>
<sequence length="294" mass="32326">MLNSDDLRLFLAVMREGNMLAAARRVGVDHSTVARRITALEAVLDARLFDRSPRGVTPTHAAFALMPHAERVESELVAAAASVAGRDREVEGTVRLATPEAFAAHLVAPRVARLRTRHPRLMLELASESRAASLSKREADIAVMLKPPPRGRLVARKLVDYRLGLYASKEYVARHGAPAGRSELSRHNFVSYIEELAGFPEMIALDQIVAGATIGFRASSSAAQHEAVAAGIGLGVLHVFAAEADRRLVRLLPGQAEVWRSYWLVMHADLQRLPRVRAIVDFLDEGVQDMRERL</sequence>
<dbReference type="InterPro" id="IPR058163">
    <property type="entry name" value="LysR-type_TF_proteobact-type"/>
</dbReference>
<dbReference type="Pfam" id="PF03466">
    <property type="entry name" value="LysR_substrate"/>
    <property type="match status" value="1"/>
</dbReference>
<organism evidence="6 7">
    <name type="scientific">Sphingobium cyanobacteriorum</name>
    <dbReference type="NCBI Taxonomy" id="3063954"/>
    <lineage>
        <taxon>Bacteria</taxon>
        <taxon>Pseudomonadati</taxon>
        <taxon>Pseudomonadota</taxon>
        <taxon>Alphaproteobacteria</taxon>
        <taxon>Sphingomonadales</taxon>
        <taxon>Sphingomonadaceae</taxon>
        <taxon>Sphingobium</taxon>
    </lineage>
</organism>
<evidence type="ECO:0000256" key="4">
    <source>
        <dbReference type="ARBA" id="ARBA00023163"/>
    </source>
</evidence>
<proteinExistence type="inferred from homology"/>
<comment type="caution">
    <text evidence="6">The sequence shown here is derived from an EMBL/GenBank/DDBJ whole genome shotgun (WGS) entry which is preliminary data.</text>
</comment>
<comment type="similarity">
    <text evidence="1">Belongs to the LysR transcriptional regulatory family.</text>
</comment>
<dbReference type="Gene3D" id="1.10.10.10">
    <property type="entry name" value="Winged helix-like DNA-binding domain superfamily/Winged helix DNA-binding domain"/>
    <property type="match status" value="1"/>
</dbReference>
<accession>A0ABT8ZQE8</accession>
<keyword evidence="2" id="KW-0805">Transcription regulation</keyword>
<dbReference type="RefSeq" id="WP_304537164.1">
    <property type="nucleotide sequence ID" value="NZ_JAUQOM010000011.1"/>
</dbReference>
<dbReference type="Gene3D" id="3.40.190.290">
    <property type="match status" value="1"/>
</dbReference>
<gene>
    <name evidence="6" type="ORF">Q4610_16990</name>
</gene>
<dbReference type="InterPro" id="IPR005119">
    <property type="entry name" value="LysR_subst-bd"/>
</dbReference>
<keyword evidence="7" id="KW-1185">Reference proteome</keyword>
<dbReference type="Pfam" id="PF00126">
    <property type="entry name" value="HTH_1"/>
    <property type="match status" value="1"/>
</dbReference>
<dbReference type="SUPFAM" id="SSF46785">
    <property type="entry name" value="Winged helix' DNA-binding domain"/>
    <property type="match status" value="1"/>
</dbReference>